<dbReference type="InterPro" id="IPR050312">
    <property type="entry name" value="IolE/XylAMocC-like"/>
</dbReference>
<comment type="caution">
    <text evidence="2">The sequence shown here is derived from an EMBL/GenBank/DDBJ whole genome shotgun (WGS) entry which is preliminary data.</text>
</comment>
<evidence type="ECO:0000313" key="3">
    <source>
        <dbReference type="Proteomes" id="UP001230986"/>
    </source>
</evidence>
<proteinExistence type="predicted"/>
<feature type="domain" description="Xylose isomerase-like TIM barrel" evidence="1">
    <location>
        <begin position="23"/>
        <end position="264"/>
    </location>
</feature>
<evidence type="ECO:0000259" key="1">
    <source>
        <dbReference type="Pfam" id="PF01261"/>
    </source>
</evidence>
<gene>
    <name evidence="2" type="ORF">QQ055_01850</name>
</gene>
<evidence type="ECO:0000313" key="2">
    <source>
        <dbReference type="EMBL" id="MDL5056218.1"/>
    </source>
</evidence>
<dbReference type="GO" id="GO:0016853">
    <property type="term" value="F:isomerase activity"/>
    <property type="evidence" value="ECO:0007669"/>
    <property type="project" value="UniProtKB-KW"/>
</dbReference>
<sequence>MNRIGIYYAYWTREWDADFHPYIDRVADLGFDVLEINAGTAARMTPAERRELRSHAADRGITLTYCIGLAPDCDIASPETQVAQRGEAFLNQISTAVGEMGGGKVGGILYGAWPMTLPAGDTDRRPYLERSISIMRRAARVAADHNVIFNLEVVNRFEQFLMNTCAEGIDYLNAVGAKNVRLLLDTFHMNIEEDFIEEAILRAGDHLGHFHIGENNRMPPGYGSIPWTRIAAALRKIGYTGDVVMEPFVQPGGQVGADIRVYRDLSAGLDLDSEARKALHFMRGVLK</sequence>
<dbReference type="Gene3D" id="3.20.20.150">
    <property type="entry name" value="Divalent-metal-dependent TIM barrel enzymes"/>
    <property type="match status" value="1"/>
</dbReference>
<name>A0ABT7LVZ3_9CYAN</name>
<dbReference type="InterPro" id="IPR036237">
    <property type="entry name" value="Xyl_isomerase-like_sf"/>
</dbReference>
<dbReference type="PANTHER" id="PTHR12110:SF41">
    <property type="entry name" value="INOSOSE DEHYDRATASE"/>
    <property type="match status" value="1"/>
</dbReference>
<organism evidence="2 3">
    <name type="scientific">Geitlerinema calcuttense NRMC-F 0142</name>
    <dbReference type="NCBI Taxonomy" id="2922238"/>
    <lineage>
        <taxon>Bacteria</taxon>
        <taxon>Bacillati</taxon>
        <taxon>Cyanobacteriota</taxon>
        <taxon>Cyanophyceae</taxon>
        <taxon>Geitlerinematales</taxon>
        <taxon>Geitlerinemataceae</taxon>
        <taxon>Geitlerinema</taxon>
    </lineage>
</organism>
<accession>A0ABT7LVZ3</accession>
<dbReference type="RefSeq" id="WP_285965077.1">
    <property type="nucleotide sequence ID" value="NZ_JASVEJ010000006.1"/>
</dbReference>
<dbReference type="InterPro" id="IPR013022">
    <property type="entry name" value="Xyl_isomerase-like_TIM-brl"/>
</dbReference>
<dbReference type="EMBL" id="JASVEJ010000006">
    <property type="protein sequence ID" value="MDL5056218.1"/>
    <property type="molecule type" value="Genomic_DNA"/>
</dbReference>
<dbReference type="PANTHER" id="PTHR12110">
    <property type="entry name" value="HYDROXYPYRUVATE ISOMERASE"/>
    <property type="match status" value="1"/>
</dbReference>
<keyword evidence="3" id="KW-1185">Reference proteome</keyword>
<dbReference type="SUPFAM" id="SSF51658">
    <property type="entry name" value="Xylose isomerase-like"/>
    <property type="match status" value="1"/>
</dbReference>
<reference evidence="2 3" key="1">
    <citation type="submission" date="2023-06" db="EMBL/GenBank/DDBJ databases">
        <title>Whole genome sequence of Oscillatoria calcuttensis NRMC-F 0142.</title>
        <authorList>
            <person name="Shakena Fathima T."/>
            <person name="Muralitharan G."/>
            <person name="Thajuddin N."/>
        </authorList>
    </citation>
    <scope>NUCLEOTIDE SEQUENCE [LARGE SCALE GENOMIC DNA]</scope>
    <source>
        <strain evidence="2 3">NRMC-F 0142</strain>
    </source>
</reference>
<dbReference type="Pfam" id="PF01261">
    <property type="entry name" value="AP_endonuc_2"/>
    <property type="match status" value="1"/>
</dbReference>
<keyword evidence="2" id="KW-0413">Isomerase</keyword>
<protein>
    <submittedName>
        <fullName evidence="2">Sugar phosphate isomerase/epimerase family protein</fullName>
    </submittedName>
</protein>
<dbReference type="Proteomes" id="UP001230986">
    <property type="component" value="Unassembled WGS sequence"/>
</dbReference>